<dbReference type="EMBL" id="BGPR01001514">
    <property type="protein sequence ID" value="GBM55728.1"/>
    <property type="molecule type" value="Genomic_DNA"/>
</dbReference>
<proteinExistence type="predicted"/>
<comment type="caution">
    <text evidence="1">The sequence shown here is derived from an EMBL/GenBank/DDBJ whole genome shotgun (WGS) entry which is preliminary data.</text>
</comment>
<sequence>MDTSNVTINDDETYDGHNVLYLIPVRILAAMKSEPFNVDYNINCHNLPTSWRLGITYEQKPETGNVSCFVTLSRTDVGNGNLNVFVLVSYVDDNGRFVRYPKLIGSGQVLAGGKVQGSVEESRYPGYRSYIYSLGLVLRVSMFVRNCHFGMKFHDKAYSSTDAKETHHSKI</sequence>
<name>A0A4Y2GTA5_ARAVE</name>
<reference evidence="1 2" key="1">
    <citation type="journal article" date="2019" name="Sci. Rep.">
        <title>Orb-weaving spider Araneus ventricosus genome elucidates the spidroin gene catalogue.</title>
        <authorList>
            <person name="Kono N."/>
            <person name="Nakamura H."/>
            <person name="Ohtoshi R."/>
            <person name="Moran D.A.P."/>
            <person name="Shinohara A."/>
            <person name="Yoshida Y."/>
            <person name="Fujiwara M."/>
            <person name="Mori M."/>
            <person name="Tomita M."/>
            <person name="Arakawa K."/>
        </authorList>
    </citation>
    <scope>NUCLEOTIDE SEQUENCE [LARGE SCALE GENOMIC DNA]</scope>
</reference>
<accession>A0A4Y2GTA5</accession>
<evidence type="ECO:0000313" key="2">
    <source>
        <dbReference type="Proteomes" id="UP000499080"/>
    </source>
</evidence>
<protein>
    <submittedName>
        <fullName evidence="1">Uncharacterized protein</fullName>
    </submittedName>
</protein>
<dbReference type="Proteomes" id="UP000499080">
    <property type="component" value="Unassembled WGS sequence"/>
</dbReference>
<dbReference type="AlphaFoldDB" id="A0A4Y2GTA5"/>
<gene>
    <name evidence="1" type="ORF">AVEN_196620_1</name>
</gene>
<organism evidence="1 2">
    <name type="scientific">Araneus ventricosus</name>
    <name type="common">Orbweaver spider</name>
    <name type="synonym">Epeira ventricosa</name>
    <dbReference type="NCBI Taxonomy" id="182803"/>
    <lineage>
        <taxon>Eukaryota</taxon>
        <taxon>Metazoa</taxon>
        <taxon>Ecdysozoa</taxon>
        <taxon>Arthropoda</taxon>
        <taxon>Chelicerata</taxon>
        <taxon>Arachnida</taxon>
        <taxon>Araneae</taxon>
        <taxon>Araneomorphae</taxon>
        <taxon>Entelegynae</taxon>
        <taxon>Araneoidea</taxon>
        <taxon>Araneidae</taxon>
        <taxon>Araneus</taxon>
    </lineage>
</organism>
<keyword evidence="2" id="KW-1185">Reference proteome</keyword>
<evidence type="ECO:0000313" key="1">
    <source>
        <dbReference type="EMBL" id="GBM55728.1"/>
    </source>
</evidence>